<evidence type="ECO:0000313" key="1">
    <source>
        <dbReference type="EMBL" id="MQM13558.1"/>
    </source>
</evidence>
<sequence length="73" mass="7723">MRAVAADRAGNDGLEGDCPCNRPRAILCVPAGSAVKILASTSVDAEFFIGRLTARIRVAQRKRGGSTTHILEN</sequence>
<protein>
    <submittedName>
        <fullName evidence="1">Uncharacterized protein</fullName>
    </submittedName>
</protein>
<dbReference type="EMBL" id="NMUH01005733">
    <property type="protein sequence ID" value="MQM13558.1"/>
    <property type="molecule type" value="Genomic_DNA"/>
</dbReference>
<accession>A0A843X2D5</accession>
<organism evidence="1 2">
    <name type="scientific">Colocasia esculenta</name>
    <name type="common">Wild taro</name>
    <name type="synonym">Arum esculentum</name>
    <dbReference type="NCBI Taxonomy" id="4460"/>
    <lineage>
        <taxon>Eukaryota</taxon>
        <taxon>Viridiplantae</taxon>
        <taxon>Streptophyta</taxon>
        <taxon>Embryophyta</taxon>
        <taxon>Tracheophyta</taxon>
        <taxon>Spermatophyta</taxon>
        <taxon>Magnoliopsida</taxon>
        <taxon>Liliopsida</taxon>
        <taxon>Araceae</taxon>
        <taxon>Aroideae</taxon>
        <taxon>Colocasieae</taxon>
        <taxon>Colocasia</taxon>
    </lineage>
</organism>
<evidence type="ECO:0000313" key="2">
    <source>
        <dbReference type="Proteomes" id="UP000652761"/>
    </source>
</evidence>
<comment type="caution">
    <text evidence="1">The sequence shown here is derived from an EMBL/GenBank/DDBJ whole genome shotgun (WGS) entry which is preliminary data.</text>
</comment>
<dbReference type="AlphaFoldDB" id="A0A843X2D5"/>
<proteinExistence type="predicted"/>
<name>A0A843X2D5_COLES</name>
<dbReference type="Proteomes" id="UP000652761">
    <property type="component" value="Unassembled WGS sequence"/>
</dbReference>
<gene>
    <name evidence="1" type="ORF">Taro_046483</name>
</gene>
<reference evidence="1" key="1">
    <citation type="submission" date="2017-07" db="EMBL/GenBank/DDBJ databases">
        <title>Taro Niue Genome Assembly and Annotation.</title>
        <authorList>
            <person name="Atibalentja N."/>
            <person name="Keating K."/>
            <person name="Fields C.J."/>
        </authorList>
    </citation>
    <scope>NUCLEOTIDE SEQUENCE</scope>
    <source>
        <strain evidence="1">Niue_2</strain>
        <tissue evidence="1">Leaf</tissue>
    </source>
</reference>
<keyword evidence="2" id="KW-1185">Reference proteome</keyword>